<dbReference type="AlphaFoldDB" id="A0A814QCA0"/>
<dbReference type="SUPFAM" id="SSF117839">
    <property type="entry name" value="WWE domain"/>
    <property type="match status" value="1"/>
</dbReference>
<dbReference type="Pfam" id="PF02825">
    <property type="entry name" value="WWE"/>
    <property type="match status" value="1"/>
</dbReference>
<dbReference type="Gene3D" id="3.30.720.50">
    <property type="match status" value="1"/>
</dbReference>
<dbReference type="InterPro" id="IPR004170">
    <property type="entry name" value="WWE_dom"/>
</dbReference>
<dbReference type="SMART" id="SM00678">
    <property type="entry name" value="WWE"/>
    <property type="match status" value="1"/>
</dbReference>
<organism evidence="2 3">
    <name type="scientific">Rotaria sordida</name>
    <dbReference type="NCBI Taxonomy" id="392033"/>
    <lineage>
        <taxon>Eukaryota</taxon>
        <taxon>Metazoa</taxon>
        <taxon>Spiralia</taxon>
        <taxon>Gnathifera</taxon>
        <taxon>Rotifera</taxon>
        <taxon>Eurotatoria</taxon>
        <taxon>Bdelloidea</taxon>
        <taxon>Philodinida</taxon>
        <taxon>Philodinidae</taxon>
        <taxon>Rotaria</taxon>
    </lineage>
</organism>
<reference evidence="2" key="1">
    <citation type="submission" date="2021-02" db="EMBL/GenBank/DDBJ databases">
        <authorList>
            <person name="Nowell W R."/>
        </authorList>
    </citation>
    <scope>NUCLEOTIDE SEQUENCE</scope>
</reference>
<name>A0A814QCA0_9BILA</name>
<dbReference type="PROSITE" id="PS50918">
    <property type="entry name" value="WWE"/>
    <property type="match status" value="1"/>
</dbReference>
<dbReference type="InterPro" id="IPR018123">
    <property type="entry name" value="WWE-dom_subgr"/>
</dbReference>
<protein>
    <recommendedName>
        <fullName evidence="1">WWE domain-containing protein</fullName>
    </recommendedName>
</protein>
<feature type="domain" description="WWE" evidence="1">
    <location>
        <begin position="9"/>
        <end position="83"/>
    </location>
</feature>
<sequence>MTSPVKLISVRQIPEASAQDEFIWVYQMNDKWTPFSDAASSTIEKAFRQGIEEIVINGIYRIDLKCFVQEHIDDRNCKQSIRRRRRCLHKSSIEDESRRCERFSSPLGLVSNCNNNLLICVKQLNMNSSINSNDIILDECISSTTSNDSIITNNVDNNPTMKKSKKIIEPEKVAHFRSCDSTIFYRTVFFR</sequence>
<dbReference type="GO" id="GO:0008270">
    <property type="term" value="F:zinc ion binding"/>
    <property type="evidence" value="ECO:0007669"/>
    <property type="project" value="InterPro"/>
</dbReference>
<gene>
    <name evidence="2" type="ORF">SEV965_LOCUS16731</name>
</gene>
<accession>A0A814QCA0</accession>
<evidence type="ECO:0000313" key="3">
    <source>
        <dbReference type="Proteomes" id="UP000663889"/>
    </source>
</evidence>
<dbReference type="Proteomes" id="UP000663889">
    <property type="component" value="Unassembled WGS sequence"/>
</dbReference>
<evidence type="ECO:0000313" key="2">
    <source>
        <dbReference type="EMBL" id="CAF1117681.1"/>
    </source>
</evidence>
<evidence type="ECO:0000259" key="1">
    <source>
        <dbReference type="PROSITE" id="PS50918"/>
    </source>
</evidence>
<comment type="caution">
    <text evidence="2">The sequence shown here is derived from an EMBL/GenBank/DDBJ whole genome shotgun (WGS) entry which is preliminary data.</text>
</comment>
<proteinExistence type="predicted"/>
<dbReference type="EMBL" id="CAJNOU010000929">
    <property type="protein sequence ID" value="CAF1117681.1"/>
    <property type="molecule type" value="Genomic_DNA"/>
</dbReference>
<dbReference type="InterPro" id="IPR037197">
    <property type="entry name" value="WWE_dom_sf"/>
</dbReference>